<dbReference type="Proteomes" id="UP001065298">
    <property type="component" value="Chromosome 7"/>
</dbReference>
<evidence type="ECO:0000313" key="2">
    <source>
        <dbReference type="Proteomes" id="UP001065298"/>
    </source>
</evidence>
<gene>
    <name evidence="1" type="ORF">NCS57_00945100</name>
</gene>
<proteinExistence type="predicted"/>
<dbReference type="EMBL" id="CM046509">
    <property type="protein sequence ID" value="KAI8663442.1"/>
    <property type="molecule type" value="Genomic_DNA"/>
</dbReference>
<accession>A0ACC0QQ24</accession>
<sequence length="176" mass="20332">MWLYDYPGDSLPEEERISAMGYFLNDGSPNYFTVLPEMDLFFLQANGRELNLLQWHSLDHGHELWSPHIEFAGPKDVAIEFDPEWWASVERDERDEEGLVKTLDEFATTSILSRQIHTIWTDVTDIHDDFETDSGCLEFYKAIGEASRKLQKNPGIADETLFYGRAYFGVLACELL</sequence>
<reference evidence="1" key="1">
    <citation type="submission" date="2022-06" db="EMBL/GenBank/DDBJ databases">
        <title>Fusarium solani species complex genomes reveal bases of compartmentalisation and animal pathogenesis.</title>
        <authorList>
            <person name="Tsai I.J."/>
        </authorList>
    </citation>
    <scope>NUCLEOTIDE SEQUENCE</scope>
    <source>
        <strain evidence="1">Fu6.1</strain>
    </source>
</reference>
<comment type="caution">
    <text evidence="1">The sequence shown here is derived from an EMBL/GenBank/DDBJ whole genome shotgun (WGS) entry which is preliminary data.</text>
</comment>
<name>A0ACC0QQ24_9HYPO</name>
<protein>
    <submittedName>
        <fullName evidence="1">2EXR domain-containing protein</fullName>
    </submittedName>
</protein>
<organism evidence="1 2">
    <name type="scientific">Fusarium keratoplasticum</name>
    <dbReference type="NCBI Taxonomy" id="1328300"/>
    <lineage>
        <taxon>Eukaryota</taxon>
        <taxon>Fungi</taxon>
        <taxon>Dikarya</taxon>
        <taxon>Ascomycota</taxon>
        <taxon>Pezizomycotina</taxon>
        <taxon>Sordariomycetes</taxon>
        <taxon>Hypocreomycetidae</taxon>
        <taxon>Hypocreales</taxon>
        <taxon>Nectriaceae</taxon>
        <taxon>Fusarium</taxon>
        <taxon>Fusarium solani species complex</taxon>
    </lineage>
</organism>
<evidence type="ECO:0000313" key="1">
    <source>
        <dbReference type="EMBL" id="KAI8663442.1"/>
    </source>
</evidence>
<keyword evidence="2" id="KW-1185">Reference proteome</keyword>